<sequence length="33" mass="3360">MPAVDVGDAAQVGRAEALVDLQIEPLDEAVVAP</sequence>
<proteinExistence type="predicted"/>
<organism evidence="1 2">
    <name type="scientific">Paraburkholderia atlantica</name>
    <dbReference type="NCBI Taxonomy" id="2654982"/>
    <lineage>
        <taxon>Bacteria</taxon>
        <taxon>Pseudomonadati</taxon>
        <taxon>Pseudomonadota</taxon>
        <taxon>Betaproteobacteria</taxon>
        <taxon>Burkholderiales</taxon>
        <taxon>Burkholderiaceae</taxon>
        <taxon>Paraburkholderia</taxon>
    </lineage>
</organism>
<accession>A0A7W8V3R5</accession>
<dbReference type="AlphaFoldDB" id="A0A7W8V3R5"/>
<keyword evidence="2" id="KW-1185">Reference proteome</keyword>
<protein>
    <submittedName>
        <fullName evidence="1">Uncharacterized protein</fullName>
    </submittedName>
</protein>
<name>A0A7W8V3R5_PARAM</name>
<dbReference type="EMBL" id="JACHDD010000001">
    <property type="protein sequence ID" value="MBB5422021.1"/>
    <property type="molecule type" value="Genomic_DNA"/>
</dbReference>
<dbReference type="Proteomes" id="UP000592780">
    <property type="component" value="Unassembled WGS sequence"/>
</dbReference>
<gene>
    <name evidence="1" type="ORF">HDG40_000162</name>
</gene>
<reference evidence="1 2" key="1">
    <citation type="submission" date="2020-08" db="EMBL/GenBank/DDBJ databases">
        <title>Genomic Encyclopedia of Type Strains, Phase IV (KMG-V): Genome sequencing to study the core and pangenomes of soil and plant-associated prokaryotes.</title>
        <authorList>
            <person name="Whitman W."/>
        </authorList>
    </citation>
    <scope>NUCLEOTIDE SEQUENCE [LARGE SCALE GENOMIC DNA]</scope>
    <source>
        <strain evidence="1 2">JPY158</strain>
    </source>
</reference>
<evidence type="ECO:0000313" key="2">
    <source>
        <dbReference type="Proteomes" id="UP000592780"/>
    </source>
</evidence>
<evidence type="ECO:0000313" key="1">
    <source>
        <dbReference type="EMBL" id="MBB5422021.1"/>
    </source>
</evidence>
<comment type="caution">
    <text evidence="1">The sequence shown here is derived from an EMBL/GenBank/DDBJ whole genome shotgun (WGS) entry which is preliminary data.</text>
</comment>